<accession>A0ABW6BJS7</accession>
<evidence type="ECO:0000313" key="4">
    <source>
        <dbReference type="Proteomes" id="UP001597525"/>
    </source>
</evidence>
<evidence type="ECO:0000313" key="3">
    <source>
        <dbReference type="EMBL" id="MFD2968794.1"/>
    </source>
</evidence>
<evidence type="ECO:0000259" key="2">
    <source>
        <dbReference type="PROSITE" id="PS51352"/>
    </source>
</evidence>
<feature type="signal peptide" evidence="1">
    <location>
        <begin position="1"/>
        <end position="35"/>
    </location>
</feature>
<keyword evidence="1" id="KW-0732">Signal</keyword>
<dbReference type="InterPro" id="IPR013766">
    <property type="entry name" value="Thioredoxin_domain"/>
</dbReference>
<dbReference type="PANTHER" id="PTHR42852">
    <property type="entry name" value="THIOL:DISULFIDE INTERCHANGE PROTEIN DSBE"/>
    <property type="match status" value="1"/>
</dbReference>
<sequence length="460" mass="52243">MKVTKKSTIKNYQYGVTAFISLMLSSLLCNGQSQASDLKALSIGDTVPYLAFAKAVNYSSPTLSTADFTDKAIILDFWATYCIPCIASFPKMEELQKKHEDKLKIILVSNDKEKAITSFYSRRSDLTLPTGLYQSGAAISKLFPYKVIPHYVWINKDGVIKAVTGHHEVTDKNIELFLAGKPLNEKMKNDELARGNYGGQAIDTLAYDPKWSSNSIALNEKFIYHSSLMRYDPRLTGMGIEGLDTLQYRYRLMQNYSAAFLMQEALGLTTRTSVKMYMDLDNWGLNSISPKATQAERESWQKKYAYTYRIIIEHQDSSKFHEIMLRDIEYALGLRTYNKTIVVPKLILSRVGSTKNPISKGAAPIYTHSIYHIEMQNTPISKLVDVLDRYHVGENLKLKNQRRLSIEDRTGITDHVDISLREINLGDLEVINAALKKYDLKLSLVEEPMEMIVVTDKPKP</sequence>
<name>A0ABW6BJS7_9SPHI</name>
<dbReference type="RefSeq" id="WP_320184939.1">
    <property type="nucleotide sequence ID" value="NZ_CP138332.1"/>
</dbReference>
<proteinExistence type="predicted"/>
<dbReference type="InterPro" id="IPR036249">
    <property type="entry name" value="Thioredoxin-like_sf"/>
</dbReference>
<dbReference type="Proteomes" id="UP001597525">
    <property type="component" value="Unassembled WGS sequence"/>
</dbReference>
<dbReference type="InterPro" id="IPR013740">
    <property type="entry name" value="Redoxin"/>
</dbReference>
<dbReference type="EMBL" id="JBHUPB010000010">
    <property type="protein sequence ID" value="MFD2968794.1"/>
    <property type="molecule type" value="Genomic_DNA"/>
</dbReference>
<dbReference type="Gene3D" id="3.40.30.10">
    <property type="entry name" value="Glutaredoxin"/>
    <property type="match status" value="1"/>
</dbReference>
<gene>
    <name evidence="3" type="ORF">ACFS7Y_15455</name>
</gene>
<dbReference type="InterPro" id="IPR050553">
    <property type="entry name" value="Thioredoxin_ResA/DsbE_sf"/>
</dbReference>
<feature type="domain" description="Thioredoxin" evidence="2">
    <location>
        <begin position="41"/>
        <end position="188"/>
    </location>
</feature>
<reference evidence="4" key="1">
    <citation type="journal article" date="2019" name="Int. J. Syst. Evol. Microbiol.">
        <title>The Global Catalogue of Microorganisms (GCM) 10K type strain sequencing project: providing services to taxonomists for standard genome sequencing and annotation.</title>
        <authorList>
            <consortium name="The Broad Institute Genomics Platform"/>
            <consortium name="The Broad Institute Genome Sequencing Center for Infectious Disease"/>
            <person name="Wu L."/>
            <person name="Ma J."/>
        </authorList>
    </citation>
    <scope>NUCLEOTIDE SEQUENCE [LARGE SCALE GENOMIC DNA]</scope>
    <source>
        <strain evidence="4">KCTC 22814</strain>
    </source>
</reference>
<dbReference type="Pfam" id="PF08534">
    <property type="entry name" value="Redoxin"/>
    <property type="match status" value="1"/>
</dbReference>
<protein>
    <submittedName>
        <fullName evidence="3">TlpA family protein disulfide reductase</fullName>
    </submittedName>
</protein>
<feature type="chain" id="PRO_5047188076" evidence="1">
    <location>
        <begin position="36"/>
        <end position="460"/>
    </location>
</feature>
<organism evidence="3 4">
    <name type="scientific">Sphingobacterium bambusae</name>
    <dbReference type="NCBI Taxonomy" id="662858"/>
    <lineage>
        <taxon>Bacteria</taxon>
        <taxon>Pseudomonadati</taxon>
        <taxon>Bacteroidota</taxon>
        <taxon>Sphingobacteriia</taxon>
        <taxon>Sphingobacteriales</taxon>
        <taxon>Sphingobacteriaceae</taxon>
        <taxon>Sphingobacterium</taxon>
    </lineage>
</organism>
<dbReference type="CDD" id="cd02966">
    <property type="entry name" value="TlpA_like_family"/>
    <property type="match status" value="1"/>
</dbReference>
<dbReference type="PANTHER" id="PTHR42852:SF17">
    <property type="entry name" value="THIOREDOXIN-LIKE PROTEIN HI_1115"/>
    <property type="match status" value="1"/>
</dbReference>
<evidence type="ECO:0000256" key="1">
    <source>
        <dbReference type="SAM" id="SignalP"/>
    </source>
</evidence>
<keyword evidence="4" id="KW-1185">Reference proteome</keyword>
<dbReference type="PROSITE" id="PS51352">
    <property type="entry name" value="THIOREDOXIN_2"/>
    <property type="match status" value="1"/>
</dbReference>
<comment type="caution">
    <text evidence="3">The sequence shown here is derived from an EMBL/GenBank/DDBJ whole genome shotgun (WGS) entry which is preliminary data.</text>
</comment>
<dbReference type="SUPFAM" id="SSF52833">
    <property type="entry name" value="Thioredoxin-like"/>
    <property type="match status" value="1"/>
</dbReference>